<reference evidence="2" key="1">
    <citation type="journal article" date="2023" name="Mol. Phylogenet. Evol.">
        <title>Genome-scale phylogeny and comparative genomics of the fungal order Sordariales.</title>
        <authorList>
            <person name="Hensen N."/>
            <person name="Bonometti L."/>
            <person name="Westerberg I."/>
            <person name="Brannstrom I.O."/>
            <person name="Guillou S."/>
            <person name="Cros-Aarteil S."/>
            <person name="Calhoun S."/>
            <person name="Haridas S."/>
            <person name="Kuo A."/>
            <person name="Mondo S."/>
            <person name="Pangilinan J."/>
            <person name="Riley R."/>
            <person name="LaButti K."/>
            <person name="Andreopoulos B."/>
            <person name="Lipzen A."/>
            <person name="Chen C."/>
            <person name="Yan M."/>
            <person name="Daum C."/>
            <person name="Ng V."/>
            <person name="Clum A."/>
            <person name="Steindorff A."/>
            <person name="Ohm R.A."/>
            <person name="Martin F."/>
            <person name="Silar P."/>
            <person name="Natvig D.O."/>
            <person name="Lalanne C."/>
            <person name="Gautier V."/>
            <person name="Ament-Velasquez S.L."/>
            <person name="Kruys A."/>
            <person name="Hutchinson M.I."/>
            <person name="Powell A.J."/>
            <person name="Barry K."/>
            <person name="Miller A.N."/>
            <person name="Grigoriev I.V."/>
            <person name="Debuchy R."/>
            <person name="Gladieux P."/>
            <person name="Hiltunen Thoren M."/>
            <person name="Johannesson H."/>
        </authorList>
    </citation>
    <scope>NUCLEOTIDE SEQUENCE</scope>
    <source>
        <strain evidence="2">CBS 892.96</strain>
    </source>
</reference>
<feature type="transmembrane region" description="Helical" evidence="1">
    <location>
        <begin position="75"/>
        <end position="94"/>
    </location>
</feature>
<name>A0AAN7A9B2_9PEZI</name>
<proteinExistence type="predicted"/>
<sequence length="100" mass="11109">MSTSMMSMSTTSRRSWHSELKSIANSCKKASSKNQHFDEAFIFPSLFATFHFTIFGIGIGHSYVCMCVAGGKGGWFGLVGGIWCIHNFCLRNFFGFGFDV</sequence>
<dbReference type="AlphaFoldDB" id="A0AAN7A9B2"/>
<dbReference type="Proteomes" id="UP001302321">
    <property type="component" value="Unassembled WGS sequence"/>
</dbReference>
<keyword evidence="1" id="KW-1133">Transmembrane helix</keyword>
<gene>
    <name evidence="2" type="ORF">QBC36DRAFT_91786</name>
</gene>
<evidence type="ECO:0000313" key="2">
    <source>
        <dbReference type="EMBL" id="KAK4178868.1"/>
    </source>
</evidence>
<evidence type="ECO:0008006" key="4">
    <source>
        <dbReference type="Google" id="ProtNLM"/>
    </source>
</evidence>
<organism evidence="2 3">
    <name type="scientific">Triangularia setosa</name>
    <dbReference type="NCBI Taxonomy" id="2587417"/>
    <lineage>
        <taxon>Eukaryota</taxon>
        <taxon>Fungi</taxon>
        <taxon>Dikarya</taxon>
        <taxon>Ascomycota</taxon>
        <taxon>Pezizomycotina</taxon>
        <taxon>Sordariomycetes</taxon>
        <taxon>Sordariomycetidae</taxon>
        <taxon>Sordariales</taxon>
        <taxon>Podosporaceae</taxon>
        <taxon>Triangularia</taxon>
    </lineage>
</organism>
<evidence type="ECO:0000313" key="3">
    <source>
        <dbReference type="Proteomes" id="UP001302321"/>
    </source>
</evidence>
<protein>
    <recommendedName>
        <fullName evidence="4">Transmembrane protein</fullName>
    </recommendedName>
</protein>
<keyword evidence="3" id="KW-1185">Reference proteome</keyword>
<feature type="transmembrane region" description="Helical" evidence="1">
    <location>
        <begin position="41"/>
        <end position="63"/>
    </location>
</feature>
<accession>A0AAN7A9B2</accession>
<keyword evidence="1" id="KW-0812">Transmembrane</keyword>
<reference evidence="2" key="2">
    <citation type="submission" date="2023-05" db="EMBL/GenBank/DDBJ databases">
        <authorList>
            <consortium name="Lawrence Berkeley National Laboratory"/>
            <person name="Steindorff A."/>
            <person name="Hensen N."/>
            <person name="Bonometti L."/>
            <person name="Westerberg I."/>
            <person name="Brannstrom I.O."/>
            <person name="Guillou S."/>
            <person name="Cros-Aarteil S."/>
            <person name="Calhoun S."/>
            <person name="Haridas S."/>
            <person name="Kuo A."/>
            <person name="Mondo S."/>
            <person name="Pangilinan J."/>
            <person name="Riley R."/>
            <person name="Labutti K."/>
            <person name="Andreopoulos B."/>
            <person name="Lipzen A."/>
            <person name="Chen C."/>
            <person name="Yanf M."/>
            <person name="Daum C."/>
            <person name="Ng V."/>
            <person name="Clum A."/>
            <person name="Ohm R."/>
            <person name="Martin F."/>
            <person name="Silar P."/>
            <person name="Natvig D."/>
            <person name="Lalanne C."/>
            <person name="Gautier V."/>
            <person name="Ament-Velasquez S.L."/>
            <person name="Kruys A."/>
            <person name="Hutchinson M.I."/>
            <person name="Powell A.J."/>
            <person name="Barry K."/>
            <person name="Miller A.N."/>
            <person name="Grigoriev I.V."/>
            <person name="Debuchy R."/>
            <person name="Gladieux P."/>
            <person name="Thoren M.H."/>
            <person name="Johannesson H."/>
        </authorList>
    </citation>
    <scope>NUCLEOTIDE SEQUENCE</scope>
    <source>
        <strain evidence="2">CBS 892.96</strain>
    </source>
</reference>
<keyword evidence="1" id="KW-0472">Membrane</keyword>
<comment type="caution">
    <text evidence="2">The sequence shown here is derived from an EMBL/GenBank/DDBJ whole genome shotgun (WGS) entry which is preliminary data.</text>
</comment>
<evidence type="ECO:0000256" key="1">
    <source>
        <dbReference type="SAM" id="Phobius"/>
    </source>
</evidence>
<dbReference type="EMBL" id="MU866128">
    <property type="protein sequence ID" value="KAK4178868.1"/>
    <property type="molecule type" value="Genomic_DNA"/>
</dbReference>